<evidence type="ECO:0000256" key="14">
    <source>
        <dbReference type="RuleBase" id="RU003357"/>
    </source>
</evidence>
<keyword evidence="6 15" id="KW-0732">Signal</keyword>
<evidence type="ECO:0000313" key="19">
    <source>
        <dbReference type="Proteomes" id="UP000227088"/>
    </source>
</evidence>
<sequence>MTHPKSFKAFALLATSLAASVSIAQESDTVALETVQVSADFRELDLQQIPSAITVLGEDDIQNRNADHLESILSLAPNVNFSAGASRGRFFQIRGIGERSQFIDPVNHSVGLIVDGIDMTGLGGAASLFDTEQVEIFRGPQGTAFGANALAGLINIKSTPASADSGYISAKVGEYNSQNISAAYGQKLSKHLSARVSLLSNTSDGYMENDYLNKKDTNGFDEKAVKAKLAWESESAEYNLNLFHINTNNGYDAFTIDNSRTTQSDLPGKDKMEANAFSVQTSNFESSNYILETNTEYSKSNSFYSYDYDWMNIGYRGNTITDYEEFARDTERGSVDVRLLSKPSLNLFDGTTSWVAGVYNRLFEESLNRKRIGDYAKPPFDSQLDSQSTALYAELKTTVSPVISLTYGLRVENWNADFTTSNDFKDNHSEVLFGGKIALDYLVIPNHMSYVSISRGYKAGGFNSDPNKALPSDLITYDTEYNWATEIGLKSSILNDTLTSRIALFHIVRENQQVKNSTVRDNGATFIDSINNAASGKNYGLEIESAWSITDAITWNASMGLIDTEIDGFAINIDTDGDWVNDTTVDKSGRGQSHAPGYTFATSLEIAFTNRITTSLEIEGKDEFYFSDSHDAQSESYELIHASITYRQANWDVSLIGKNLTDEDVETRGFSGWVQDPMGVYTPDKYVQFGEPRLISIQTRYNF</sequence>
<reference evidence="19" key="1">
    <citation type="journal article" date="2017" name="Proc. Natl. Acad. Sci. U.S.A.">
        <title>Simulation of Deepwater Horizon oil plume reveals substrate specialization within a complex community of hydrocarbon degraders.</title>
        <authorList>
            <person name="Hu P."/>
            <person name="Dubinsky E.A."/>
            <person name="Probst A.J."/>
            <person name="Wang J."/>
            <person name="Sieber C.M.K."/>
            <person name="Tom L.M."/>
            <person name="Gardinali P."/>
            <person name="Banfield J.F."/>
            <person name="Atlas R.M."/>
            <person name="Andersen G.L."/>
        </authorList>
    </citation>
    <scope>NUCLEOTIDE SEQUENCE [LARGE SCALE GENOMIC DNA]</scope>
</reference>
<protein>
    <recommendedName>
        <fullName evidence="20">TonB-dependent receptor</fullName>
    </recommendedName>
</protein>
<dbReference type="EMBL" id="MABE01000347">
    <property type="protein sequence ID" value="OUS40407.1"/>
    <property type="molecule type" value="Genomic_DNA"/>
</dbReference>
<dbReference type="Proteomes" id="UP000227088">
    <property type="component" value="Unassembled WGS sequence"/>
</dbReference>
<dbReference type="PROSITE" id="PS52016">
    <property type="entry name" value="TONB_DEPENDENT_REC_3"/>
    <property type="match status" value="1"/>
</dbReference>
<dbReference type="InterPro" id="IPR010917">
    <property type="entry name" value="TonB_rcpt_CS"/>
</dbReference>
<keyword evidence="11 12" id="KW-0998">Cell outer membrane</keyword>
<keyword evidence="7" id="KW-0408">Iron</keyword>
<keyword evidence="5 12" id="KW-0812">Transmembrane</keyword>
<comment type="caution">
    <text evidence="18">The sequence shown here is derived from an EMBL/GenBank/DDBJ whole genome shotgun (WGS) entry which is preliminary data.</text>
</comment>
<feature type="short sequence motif" description="TonB C-terminal box" evidence="13">
    <location>
        <begin position="686"/>
        <end position="703"/>
    </location>
</feature>
<proteinExistence type="inferred from homology"/>
<dbReference type="InterPro" id="IPR039426">
    <property type="entry name" value="TonB-dep_rcpt-like"/>
</dbReference>
<evidence type="ECO:0000256" key="3">
    <source>
        <dbReference type="ARBA" id="ARBA00022452"/>
    </source>
</evidence>
<name>A0A1Y5HVB3_OLEAN</name>
<evidence type="ECO:0000256" key="7">
    <source>
        <dbReference type="ARBA" id="ARBA00023004"/>
    </source>
</evidence>
<feature type="domain" description="TonB-dependent receptor plug" evidence="17">
    <location>
        <begin position="46"/>
        <end position="152"/>
    </location>
</feature>
<dbReference type="InterPro" id="IPR000531">
    <property type="entry name" value="Beta-barrel_TonB"/>
</dbReference>
<comment type="similarity">
    <text evidence="12 14">Belongs to the TonB-dependent receptor family.</text>
</comment>
<evidence type="ECO:0000256" key="13">
    <source>
        <dbReference type="PROSITE-ProRule" id="PRU10144"/>
    </source>
</evidence>
<dbReference type="AlphaFoldDB" id="A0A1Y5HVB3"/>
<evidence type="ECO:0000259" key="16">
    <source>
        <dbReference type="Pfam" id="PF00593"/>
    </source>
</evidence>
<accession>A0A1Y5HVB3</accession>
<keyword evidence="4" id="KW-0410">Iron transport</keyword>
<evidence type="ECO:0000256" key="11">
    <source>
        <dbReference type="ARBA" id="ARBA00023237"/>
    </source>
</evidence>
<organism evidence="18 19">
    <name type="scientific">Oleispira antarctica</name>
    <dbReference type="NCBI Taxonomy" id="188908"/>
    <lineage>
        <taxon>Bacteria</taxon>
        <taxon>Pseudomonadati</taxon>
        <taxon>Pseudomonadota</taxon>
        <taxon>Gammaproteobacteria</taxon>
        <taxon>Oceanospirillales</taxon>
        <taxon>Oceanospirillaceae</taxon>
        <taxon>Oleispira</taxon>
    </lineage>
</organism>
<dbReference type="GO" id="GO:0009279">
    <property type="term" value="C:cell outer membrane"/>
    <property type="evidence" value="ECO:0007669"/>
    <property type="project" value="UniProtKB-SubCell"/>
</dbReference>
<evidence type="ECO:0000259" key="17">
    <source>
        <dbReference type="Pfam" id="PF07715"/>
    </source>
</evidence>
<evidence type="ECO:0000256" key="12">
    <source>
        <dbReference type="PROSITE-ProRule" id="PRU01360"/>
    </source>
</evidence>
<evidence type="ECO:0000256" key="9">
    <source>
        <dbReference type="ARBA" id="ARBA00023077"/>
    </source>
</evidence>
<feature type="signal peptide" evidence="15">
    <location>
        <begin position="1"/>
        <end position="24"/>
    </location>
</feature>
<dbReference type="InterPro" id="IPR036942">
    <property type="entry name" value="Beta-barrel_TonB_sf"/>
</dbReference>
<gene>
    <name evidence="18" type="ORF">A9R00_06180</name>
</gene>
<evidence type="ECO:0000256" key="1">
    <source>
        <dbReference type="ARBA" id="ARBA00004571"/>
    </source>
</evidence>
<dbReference type="Pfam" id="PF00593">
    <property type="entry name" value="TonB_dep_Rec_b-barrel"/>
    <property type="match status" value="1"/>
</dbReference>
<evidence type="ECO:0000256" key="15">
    <source>
        <dbReference type="SAM" id="SignalP"/>
    </source>
</evidence>
<dbReference type="SUPFAM" id="SSF56935">
    <property type="entry name" value="Porins"/>
    <property type="match status" value="1"/>
</dbReference>
<evidence type="ECO:0000256" key="2">
    <source>
        <dbReference type="ARBA" id="ARBA00022448"/>
    </source>
</evidence>
<dbReference type="GO" id="GO:0006826">
    <property type="term" value="P:iron ion transport"/>
    <property type="evidence" value="ECO:0007669"/>
    <property type="project" value="UniProtKB-KW"/>
</dbReference>
<comment type="subcellular location">
    <subcellularLocation>
        <location evidence="1 12">Cell outer membrane</location>
        <topology evidence="1 12">Multi-pass membrane protein</topology>
    </subcellularLocation>
</comment>
<keyword evidence="2 12" id="KW-0813">Transport</keyword>
<dbReference type="InterPro" id="IPR012910">
    <property type="entry name" value="Plug_dom"/>
</dbReference>
<dbReference type="PANTHER" id="PTHR32552">
    <property type="entry name" value="FERRICHROME IRON RECEPTOR-RELATED"/>
    <property type="match status" value="1"/>
</dbReference>
<keyword evidence="8" id="KW-0406">Ion transport</keyword>
<evidence type="ECO:0000256" key="8">
    <source>
        <dbReference type="ARBA" id="ARBA00023065"/>
    </source>
</evidence>
<dbReference type="PANTHER" id="PTHR32552:SF81">
    <property type="entry name" value="TONB-DEPENDENT OUTER MEMBRANE RECEPTOR"/>
    <property type="match status" value="1"/>
</dbReference>
<evidence type="ECO:0000256" key="6">
    <source>
        <dbReference type="ARBA" id="ARBA00022729"/>
    </source>
</evidence>
<feature type="chain" id="PRO_5012011836" description="TonB-dependent receptor" evidence="15">
    <location>
        <begin position="25"/>
        <end position="703"/>
    </location>
</feature>
<dbReference type="Pfam" id="PF07715">
    <property type="entry name" value="Plug"/>
    <property type="match status" value="1"/>
</dbReference>
<evidence type="ECO:0000256" key="5">
    <source>
        <dbReference type="ARBA" id="ARBA00022692"/>
    </source>
</evidence>
<feature type="domain" description="TonB-dependent receptor-like beta-barrel" evidence="16">
    <location>
        <begin position="246"/>
        <end position="660"/>
    </location>
</feature>
<keyword evidence="9 14" id="KW-0798">TonB box</keyword>
<dbReference type="PROSITE" id="PS01156">
    <property type="entry name" value="TONB_DEPENDENT_REC_2"/>
    <property type="match status" value="1"/>
</dbReference>
<evidence type="ECO:0000256" key="4">
    <source>
        <dbReference type="ARBA" id="ARBA00022496"/>
    </source>
</evidence>
<dbReference type="Gene3D" id="2.40.170.20">
    <property type="entry name" value="TonB-dependent receptor, beta-barrel domain"/>
    <property type="match status" value="1"/>
</dbReference>
<evidence type="ECO:0000256" key="10">
    <source>
        <dbReference type="ARBA" id="ARBA00023136"/>
    </source>
</evidence>
<evidence type="ECO:0000313" key="18">
    <source>
        <dbReference type="EMBL" id="OUS40407.1"/>
    </source>
</evidence>
<evidence type="ECO:0008006" key="20">
    <source>
        <dbReference type="Google" id="ProtNLM"/>
    </source>
</evidence>
<keyword evidence="10 12" id="KW-0472">Membrane</keyword>
<keyword evidence="3 12" id="KW-1134">Transmembrane beta strand</keyword>